<reference evidence="1 2" key="1">
    <citation type="submission" date="2019-09" db="EMBL/GenBank/DDBJ databases">
        <authorList>
            <person name="Depoorter E."/>
        </authorList>
    </citation>
    <scope>NUCLEOTIDE SEQUENCE [LARGE SCALE GENOMIC DNA]</scope>
    <source>
        <strain evidence="1">R-39750</strain>
    </source>
</reference>
<evidence type="ECO:0000313" key="1">
    <source>
        <dbReference type="EMBL" id="VWD55117.1"/>
    </source>
</evidence>
<dbReference type="AlphaFoldDB" id="A0A6P3B5F0"/>
<organism evidence="1 2">
    <name type="scientific">Burkholderia lata (strain ATCC 17760 / DSM 23089 / LMG 22485 / NCIMB 9086 / R18194 / 383)</name>
    <dbReference type="NCBI Taxonomy" id="482957"/>
    <lineage>
        <taxon>Bacteria</taxon>
        <taxon>Pseudomonadati</taxon>
        <taxon>Pseudomonadota</taxon>
        <taxon>Betaproteobacteria</taxon>
        <taxon>Burkholderiales</taxon>
        <taxon>Burkholderiaceae</taxon>
        <taxon>Burkholderia</taxon>
        <taxon>Burkholderia cepacia complex</taxon>
    </lineage>
</organism>
<dbReference type="PROSITE" id="PS51257">
    <property type="entry name" value="PROKAR_LIPOPROTEIN"/>
    <property type="match status" value="1"/>
</dbReference>
<evidence type="ECO:0000313" key="2">
    <source>
        <dbReference type="Proteomes" id="UP000494110"/>
    </source>
</evidence>
<protein>
    <submittedName>
        <fullName evidence="1">Uncharacterized protein</fullName>
    </submittedName>
</protein>
<proteinExistence type="predicted"/>
<dbReference type="Proteomes" id="UP000494110">
    <property type="component" value="Unassembled WGS sequence"/>
</dbReference>
<dbReference type="EMBL" id="CABVQN010000045">
    <property type="protein sequence ID" value="VWD55117.1"/>
    <property type="molecule type" value="Genomic_DNA"/>
</dbReference>
<name>A0A6P3B5F0_BURL3</name>
<gene>
    <name evidence="1" type="ORF">BLA39750_06605</name>
</gene>
<accession>A0A6P3B5F0</accession>
<sequence length="222" mass="25332">MPRRSAKRVRALTVRLHRVSSGVQAGMSTLLSACVWRLRRRSPLKFTARRVGFNRGYPHRRGCIAAIGGSPSPFEYASREWICRQDRCAGARTPHIRWLALTSRIRSGREWVGRPGRHAGSRTPHIRWLALTSRIRWDRESVCRPGRHAGTWRRHNRGQVLTVEMHRIASGYIGPTSAHERTCRTIAGSHSPLKDAWLRVPATAVIHARLGLADRPREHPHR</sequence>